<dbReference type="EC" id="1.3.8.1" evidence="4"/>
<dbReference type="SUPFAM" id="SSF53187">
    <property type="entry name" value="Zn-dependent exopeptidases"/>
    <property type="match status" value="1"/>
</dbReference>
<dbReference type="OrthoDB" id="48988at2759"/>
<comment type="similarity">
    <text evidence="3">Belongs to the acyl-CoA dehydrogenase family.</text>
</comment>
<dbReference type="PANTHER" id="PTHR43884">
    <property type="entry name" value="ACYL-COA DEHYDROGENASE"/>
    <property type="match status" value="1"/>
</dbReference>
<evidence type="ECO:0000256" key="2">
    <source>
        <dbReference type="ARBA" id="ARBA00005198"/>
    </source>
</evidence>
<protein>
    <recommendedName>
        <fullName evidence="9">Short-chain specific acyl-CoA dehydrogenase, mitochondrial</fullName>
        <ecNumber evidence="4">1.3.8.1</ecNumber>
    </recommendedName>
    <alternativeName>
        <fullName evidence="8">Butyryl-CoA dehydrogenase</fullName>
    </alternativeName>
</protein>
<dbReference type="InterPro" id="IPR013786">
    <property type="entry name" value="AcylCoA_DH/ox_N"/>
</dbReference>
<dbReference type="InterPro" id="IPR009075">
    <property type="entry name" value="AcylCo_DH/oxidase_C"/>
</dbReference>
<dbReference type="FunFam" id="1.20.140.10:FF:000004">
    <property type="entry name" value="Acyl-CoA dehydrogenase FadE25"/>
    <property type="match status" value="1"/>
</dbReference>
<evidence type="ECO:0000256" key="8">
    <source>
        <dbReference type="ARBA" id="ARBA00031895"/>
    </source>
</evidence>
<dbReference type="FunFam" id="1.10.540.10:FF:000002">
    <property type="entry name" value="Acyl-CoA dehydrogenase FadE19"/>
    <property type="match status" value="1"/>
</dbReference>
<evidence type="ECO:0000313" key="14">
    <source>
        <dbReference type="EMBL" id="CAD7226281.1"/>
    </source>
</evidence>
<dbReference type="InterPro" id="IPR036812">
    <property type="entry name" value="NAD(P)_OxRdtase_dom_sf"/>
</dbReference>
<accession>A0A7R8WBU7</accession>
<dbReference type="EMBL" id="OB660793">
    <property type="protein sequence ID" value="CAD7226281.1"/>
    <property type="molecule type" value="Genomic_DNA"/>
</dbReference>
<dbReference type="GO" id="GO:0050660">
    <property type="term" value="F:flavin adenine dinucleotide binding"/>
    <property type="evidence" value="ECO:0007669"/>
    <property type="project" value="InterPro"/>
</dbReference>
<dbReference type="Gene3D" id="3.20.20.100">
    <property type="entry name" value="NADP-dependent oxidoreductase domain"/>
    <property type="match status" value="1"/>
</dbReference>
<evidence type="ECO:0000256" key="6">
    <source>
        <dbReference type="ARBA" id="ARBA00022827"/>
    </source>
</evidence>
<comment type="cofactor">
    <cofactor evidence="1">
        <name>FAD</name>
        <dbReference type="ChEBI" id="CHEBI:57692"/>
    </cofactor>
</comment>
<evidence type="ECO:0000256" key="1">
    <source>
        <dbReference type="ARBA" id="ARBA00001974"/>
    </source>
</evidence>
<evidence type="ECO:0000256" key="10">
    <source>
        <dbReference type="ARBA" id="ARBA00045387"/>
    </source>
</evidence>
<dbReference type="Pfam" id="PF00248">
    <property type="entry name" value="Aldo_ket_red"/>
    <property type="match status" value="1"/>
</dbReference>
<comment type="catalytic activity">
    <reaction evidence="13">
        <text>butanoyl-CoA + oxidized [electron-transfer flavoprotein] + H(+) = (2E)-butenoyl-CoA + reduced [electron-transfer flavoprotein]</text>
        <dbReference type="Rhea" id="RHEA:24004"/>
        <dbReference type="Rhea" id="RHEA-COMP:10685"/>
        <dbReference type="Rhea" id="RHEA-COMP:10686"/>
        <dbReference type="ChEBI" id="CHEBI:15378"/>
        <dbReference type="ChEBI" id="CHEBI:57332"/>
        <dbReference type="ChEBI" id="CHEBI:57371"/>
        <dbReference type="ChEBI" id="CHEBI:57692"/>
        <dbReference type="ChEBI" id="CHEBI:58307"/>
        <dbReference type="EC" id="1.3.8.1"/>
    </reaction>
    <physiologicalReaction direction="left-to-right" evidence="13">
        <dbReference type="Rhea" id="RHEA:24005"/>
    </physiologicalReaction>
</comment>
<name>A0A7R8WBU7_9CRUS</name>
<dbReference type="Pfam" id="PF02771">
    <property type="entry name" value="Acyl-CoA_dh_N"/>
    <property type="match status" value="1"/>
</dbReference>
<evidence type="ECO:0000256" key="9">
    <source>
        <dbReference type="ARBA" id="ARBA00044204"/>
    </source>
</evidence>
<comment type="pathway">
    <text evidence="2">Lipid metabolism; mitochondrial fatty acid beta-oxidation.</text>
</comment>
<dbReference type="SUPFAM" id="SSF47203">
    <property type="entry name" value="Acyl-CoA dehydrogenase C-terminal domain-like"/>
    <property type="match status" value="1"/>
</dbReference>
<dbReference type="InterPro" id="IPR009100">
    <property type="entry name" value="AcylCoA_DH/oxidase_NM_dom_sf"/>
</dbReference>
<dbReference type="PANTHER" id="PTHR43884:SF12">
    <property type="entry name" value="ISOVALERYL-COA DEHYDROGENASE, MITOCHONDRIAL-RELATED"/>
    <property type="match status" value="1"/>
</dbReference>
<dbReference type="InterPro" id="IPR046373">
    <property type="entry name" value="Acyl-CoA_Oxase/DH_mid-dom_sf"/>
</dbReference>
<dbReference type="SUPFAM" id="SSF51430">
    <property type="entry name" value="NAD(P)-linked oxidoreductase"/>
    <property type="match status" value="1"/>
</dbReference>
<dbReference type="CDD" id="cd19094">
    <property type="entry name" value="AKR_Tas-like"/>
    <property type="match status" value="1"/>
</dbReference>
<comment type="catalytic activity">
    <reaction evidence="12">
        <text>hexanoyl-CoA + oxidized [electron-transfer flavoprotein] + H(+) = (2E)-hexenoyl-CoA + reduced [electron-transfer flavoprotein]</text>
        <dbReference type="Rhea" id="RHEA:43464"/>
        <dbReference type="Rhea" id="RHEA-COMP:10685"/>
        <dbReference type="Rhea" id="RHEA-COMP:10686"/>
        <dbReference type="ChEBI" id="CHEBI:15378"/>
        <dbReference type="ChEBI" id="CHEBI:57692"/>
        <dbReference type="ChEBI" id="CHEBI:58307"/>
        <dbReference type="ChEBI" id="CHEBI:62077"/>
        <dbReference type="ChEBI" id="CHEBI:62620"/>
    </reaction>
    <physiologicalReaction direction="left-to-right" evidence="12">
        <dbReference type="Rhea" id="RHEA:43465"/>
    </physiologicalReaction>
</comment>
<keyword evidence="5" id="KW-0285">Flavoprotein</keyword>
<dbReference type="InterPro" id="IPR006089">
    <property type="entry name" value="Acyl-CoA_DH_CS"/>
</dbReference>
<dbReference type="SUPFAM" id="SSF56645">
    <property type="entry name" value="Acyl-CoA dehydrogenase NM domain-like"/>
    <property type="match status" value="1"/>
</dbReference>
<organism evidence="14">
    <name type="scientific">Cyprideis torosa</name>
    <dbReference type="NCBI Taxonomy" id="163714"/>
    <lineage>
        <taxon>Eukaryota</taxon>
        <taxon>Metazoa</taxon>
        <taxon>Ecdysozoa</taxon>
        <taxon>Arthropoda</taxon>
        <taxon>Crustacea</taxon>
        <taxon>Oligostraca</taxon>
        <taxon>Ostracoda</taxon>
        <taxon>Podocopa</taxon>
        <taxon>Podocopida</taxon>
        <taxon>Cytherocopina</taxon>
        <taxon>Cytheroidea</taxon>
        <taxon>Cytherideidae</taxon>
        <taxon>Cyprideis</taxon>
    </lineage>
</organism>
<dbReference type="PRINTS" id="PR00069">
    <property type="entry name" value="ALDKETRDTASE"/>
</dbReference>
<dbReference type="GO" id="GO:0016937">
    <property type="term" value="F:short-chain fatty acyl-CoA dehydrogenase activity"/>
    <property type="evidence" value="ECO:0007669"/>
    <property type="project" value="UniProtKB-EC"/>
</dbReference>
<dbReference type="Pfam" id="PF00441">
    <property type="entry name" value="Acyl-CoA_dh_1"/>
    <property type="match status" value="1"/>
</dbReference>
<dbReference type="InterPro" id="IPR023210">
    <property type="entry name" value="NADP_OxRdtase_dom"/>
</dbReference>
<evidence type="ECO:0000256" key="7">
    <source>
        <dbReference type="ARBA" id="ARBA00023002"/>
    </source>
</evidence>
<keyword evidence="6" id="KW-0274">FAD</keyword>
<dbReference type="Gene3D" id="2.40.110.10">
    <property type="entry name" value="Butyryl-CoA Dehydrogenase, subunit A, domain 2"/>
    <property type="match status" value="2"/>
</dbReference>
<proteinExistence type="inferred from homology"/>
<dbReference type="AlphaFoldDB" id="A0A7R8WBU7"/>
<sequence length="701" mass="77991">MTWGQQNTEVDAHEQMDYAVSQGVNFFDTAELYAIPINPETQGLTEKYIGNWLAANGNRNKLVIATKAAGPGPQHIRKGPNFSKEHLKQAIEESLERLQTDYIDLYQLHWPERKTNMFGDLGYRYGDEPAVTNFQEVLAFLKTYIDQGIIKHIGISNETPWGMMQYLKTAEMYDLPKIVSIQNPYSLVNRTFEVGLSEMSIREKVGLLAYSPLGGGLLSGKYLNNQKPEGARYTDWPNYFARYKHPNTAKAVEAYYQLAQDHGADPAYHQDVLNTAEKVAEYLKAAGADAVEVCETKGYPVVYGEKMIDPSKPTVLVYGHYDVQPPDPLDLWESAPFEPVIKETEIHPEGAIFARGSADDKGQFFMHVKAFEAMNKNGELPCNVKFMIEGEEEVKKMGEMGFLGMMVEPEFGGGGMDTLSYVLAMEEISKVDASCSVIMSVNNSLVCYGMRNFANDEQRKKYLPKLASGEMLGAFALSEPEAGSDATMQRTTAKDMEKGHKGINCLIVEKDMPGFTQGPKEDKLGIRSSDTCSLMFTDVKVPKENRIGEDGFGFKFAMKTLAGGRIGIAAQALGIAAGAYELALKYAQERKAFGKPIAEHQAIAFKLADMHLEIEAARQLVYKAAWLKDQKKDYSLASAMAKLKASEVAMNVTTEAVQVHGGYGFVKEYHVERMMRDAKITQIYEGTSEVQRIVISRAILD</sequence>
<evidence type="ECO:0000256" key="3">
    <source>
        <dbReference type="ARBA" id="ARBA00009347"/>
    </source>
</evidence>
<evidence type="ECO:0000256" key="12">
    <source>
        <dbReference type="ARBA" id="ARBA00049192"/>
    </source>
</evidence>
<evidence type="ECO:0000256" key="11">
    <source>
        <dbReference type="ARBA" id="ARBA00048499"/>
    </source>
</evidence>
<comment type="function">
    <text evidence="10">Short-chain specific acyl-CoA dehydrogenase is one of the acyl-CoA dehydrogenases that catalyze the first step of mitochondrial fatty acid beta-oxidation, an aerobic process breaking down fatty acids into acetyl-CoA and allowing the production of energy from fats. The first step of fatty acid beta-oxidation consists in the removal of one hydrogen from C-2 and C-3 of the straight-chain fatty acyl-CoA thioester, resulting in the formation of trans-2-enoyl-CoA. Among the different mitochondrial acyl-CoA dehydrogenases, short-chain specific acyl-CoA dehydrogenase acts specifically on acyl-CoAs with saturated 4 to 6 carbons long primary chains.</text>
</comment>
<evidence type="ECO:0000256" key="13">
    <source>
        <dbReference type="ARBA" id="ARBA00050758"/>
    </source>
</evidence>
<dbReference type="InterPro" id="IPR037069">
    <property type="entry name" value="AcylCoA_DH/ox_N_sf"/>
</dbReference>
<dbReference type="Gene3D" id="1.20.140.10">
    <property type="entry name" value="Butyryl-CoA Dehydrogenase, subunit A, domain 3"/>
    <property type="match status" value="1"/>
</dbReference>
<evidence type="ECO:0000256" key="4">
    <source>
        <dbReference type="ARBA" id="ARBA00012046"/>
    </source>
</evidence>
<keyword evidence="7" id="KW-0560">Oxidoreductase</keyword>
<dbReference type="GO" id="GO:0016787">
    <property type="term" value="F:hydrolase activity"/>
    <property type="evidence" value="ECO:0007669"/>
    <property type="project" value="InterPro"/>
</dbReference>
<reference evidence="14" key="1">
    <citation type="submission" date="2020-11" db="EMBL/GenBank/DDBJ databases">
        <authorList>
            <person name="Tran Van P."/>
        </authorList>
    </citation>
    <scope>NUCLEOTIDE SEQUENCE</scope>
</reference>
<comment type="catalytic activity">
    <reaction evidence="11">
        <text>pentanoyl-CoA + oxidized [electron-transfer flavoprotein] + H(+) = (2E)-pentenoyl-CoA + reduced [electron-transfer flavoprotein]</text>
        <dbReference type="Rhea" id="RHEA:43456"/>
        <dbReference type="Rhea" id="RHEA-COMP:10685"/>
        <dbReference type="Rhea" id="RHEA-COMP:10686"/>
        <dbReference type="ChEBI" id="CHEBI:15378"/>
        <dbReference type="ChEBI" id="CHEBI:57389"/>
        <dbReference type="ChEBI" id="CHEBI:57692"/>
        <dbReference type="ChEBI" id="CHEBI:58307"/>
        <dbReference type="ChEBI" id="CHEBI:86160"/>
    </reaction>
    <physiologicalReaction direction="left-to-right" evidence="11">
        <dbReference type="Rhea" id="RHEA:43457"/>
    </physiologicalReaction>
</comment>
<dbReference type="PROSITE" id="PS00073">
    <property type="entry name" value="ACYL_COA_DH_2"/>
    <property type="match status" value="1"/>
</dbReference>
<dbReference type="InterPro" id="IPR036250">
    <property type="entry name" value="AcylCo_DH-like_C"/>
</dbReference>
<gene>
    <name evidence="14" type="ORF">CTOB1V02_LOCUS4204</name>
</gene>
<evidence type="ECO:0000256" key="5">
    <source>
        <dbReference type="ARBA" id="ARBA00022630"/>
    </source>
</evidence>
<dbReference type="InterPro" id="IPR020471">
    <property type="entry name" value="AKR"/>
</dbReference>
<dbReference type="Gene3D" id="1.10.540.10">
    <property type="entry name" value="Acyl-CoA dehydrogenase/oxidase, N-terminal domain"/>
    <property type="match status" value="1"/>
</dbReference>